<dbReference type="EMBL" id="BMIA01000001">
    <property type="protein sequence ID" value="GGH20483.1"/>
    <property type="molecule type" value="Genomic_DNA"/>
</dbReference>
<protein>
    <submittedName>
        <fullName evidence="1">Uncharacterized protein</fullName>
    </submittedName>
</protein>
<organism evidence="1 2">
    <name type="scientific">Dyadobacter endophyticus</name>
    <dbReference type="NCBI Taxonomy" id="1749036"/>
    <lineage>
        <taxon>Bacteria</taxon>
        <taxon>Pseudomonadati</taxon>
        <taxon>Bacteroidota</taxon>
        <taxon>Cytophagia</taxon>
        <taxon>Cytophagales</taxon>
        <taxon>Spirosomataceae</taxon>
        <taxon>Dyadobacter</taxon>
    </lineage>
</organism>
<proteinExistence type="predicted"/>
<evidence type="ECO:0000313" key="2">
    <source>
        <dbReference type="Proteomes" id="UP000600214"/>
    </source>
</evidence>
<reference evidence="2" key="1">
    <citation type="journal article" date="2019" name="Int. J. Syst. Evol. Microbiol.">
        <title>The Global Catalogue of Microorganisms (GCM) 10K type strain sequencing project: providing services to taxonomists for standard genome sequencing and annotation.</title>
        <authorList>
            <consortium name="The Broad Institute Genomics Platform"/>
            <consortium name="The Broad Institute Genome Sequencing Center for Infectious Disease"/>
            <person name="Wu L."/>
            <person name="Ma J."/>
        </authorList>
    </citation>
    <scope>NUCLEOTIDE SEQUENCE [LARGE SCALE GENOMIC DNA]</scope>
    <source>
        <strain evidence="2">CGMCC 1.15288</strain>
    </source>
</reference>
<keyword evidence="2" id="KW-1185">Reference proteome</keyword>
<name>A0ABQ1YCN8_9BACT</name>
<gene>
    <name evidence="1" type="ORF">GCM10007423_00930</name>
</gene>
<dbReference type="Proteomes" id="UP000600214">
    <property type="component" value="Unassembled WGS sequence"/>
</dbReference>
<sequence>MDSDSLLSKKIYGDVAAYPSGLVEEDATLLTPFANKCKSLGEMDKSGQLTKRVTVCSQTNLDNSLESIFRFIKLLTFGLDTRFSAVSGSEF</sequence>
<comment type="caution">
    <text evidence="1">The sequence shown here is derived from an EMBL/GenBank/DDBJ whole genome shotgun (WGS) entry which is preliminary data.</text>
</comment>
<evidence type="ECO:0000313" key="1">
    <source>
        <dbReference type="EMBL" id="GGH20483.1"/>
    </source>
</evidence>
<accession>A0ABQ1YCN8</accession>